<dbReference type="OrthoDB" id="9889383at2759"/>
<evidence type="ECO:0000256" key="1">
    <source>
        <dbReference type="SAM" id="SignalP"/>
    </source>
</evidence>
<dbReference type="AlphaFoldDB" id="A0A8T0BRC2"/>
<evidence type="ECO:0000259" key="2">
    <source>
        <dbReference type="SMART" id="SM00737"/>
    </source>
</evidence>
<dbReference type="InterPro" id="IPR003172">
    <property type="entry name" value="ML_dom"/>
</dbReference>
<organism evidence="3 4">
    <name type="scientific">Silurus meridionalis</name>
    <name type="common">Southern catfish</name>
    <name type="synonym">Silurus soldatovi meridionalis</name>
    <dbReference type="NCBI Taxonomy" id="175797"/>
    <lineage>
        <taxon>Eukaryota</taxon>
        <taxon>Metazoa</taxon>
        <taxon>Chordata</taxon>
        <taxon>Craniata</taxon>
        <taxon>Vertebrata</taxon>
        <taxon>Euteleostomi</taxon>
        <taxon>Actinopterygii</taxon>
        <taxon>Neopterygii</taxon>
        <taxon>Teleostei</taxon>
        <taxon>Ostariophysi</taxon>
        <taxon>Siluriformes</taxon>
        <taxon>Siluridae</taxon>
        <taxon>Silurus</taxon>
    </lineage>
</organism>
<dbReference type="GO" id="GO:0007399">
    <property type="term" value="P:nervous system development"/>
    <property type="evidence" value="ECO:0007669"/>
    <property type="project" value="UniProtKB-ARBA"/>
</dbReference>
<sequence>MKLYCVVLILSILHLLTGDTQEDYWPVHTACDSDKIQVRYRSCDPIQDVGFSFSSCSDIETQPYLKASILLRQSIDELYVYVDLLKNKSFVIYHNEPICVRNFPRFSFCGKRRGEMVTIQTSLPGLRVPLKGEYNFKVRVINQNDFQIACVYVMATFR</sequence>
<dbReference type="InterPro" id="IPR039945">
    <property type="entry name" value="LY86"/>
</dbReference>
<accession>A0A8T0BRC2</accession>
<reference evidence="3" key="1">
    <citation type="submission" date="2020-08" db="EMBL/GenBank/DDBJ databases">
        <title>Chromosome-level assembly of Southern catfish (Silurus meridionalis) provides insights into visual adaptation to the nocturnal and benthic lifestyles.</title>
        <authorList>
            <person name="Zhang Y."/>
            <person name="Wang D."/>
            <person name="Peng Z."/>
        </authorList>
    </citation>
    <scope>NUCLEOTIDE SEQUENCE</scope>
    <source>
        <strain evidence="3">SWU-2019-XX</strain>
        <tissue evidence="3">Muscle</tissue>
    </source>
</reference>
<dbReference type="GO" id="GO:0045087">
    <property type="term" value="P:innate immune response"/>
    <property type="evidence" value="ECO:0007669"/>
    <property type="project" value="TreeGrafter"/>
</dbReference>
<name>A0A8T0BRC2_SILME</name>
<dbReference type="Gene3D" id="2.60.40.770">
    <property type="match status" value="1"/>
</dbReference>
<evidence type="ECO:0000313" key="3">
    <source>
        <dbReference type="EMBL" id="KAF7708933.1"/>
    </source>
</evidence>
<protein>
    <recommendedName>
        <fullName evidence="2">MD-2-related lipid-recognition domain-containing protein</fullName>
    </recommendedName>
</protein>
<dbReference type="Proteomes" id="UP000606274">
    <property type="component" value="Unassembled WGS sequence"/>
</dbReference>
<proteinExistence type="predicted"/>
<evidence type="ECO:0000313" key="4">
    <source>
        <dbReference type="Proteomes" id="UP000606274"/>
    </source>
</evidence>
<keyword evidence="1" id="KW-0732">Signal</keyword>
<dbReference type="SUPFAM" id="SSF81296">
    <property type="entry name" value="E set domains"/>
    <property type="match status" value="1"/>
</dbReference>
<dbReference type="PANTHER" id="PTHR20838">
    <property type="entry name" value="LYMPHOCYTE ANTIGEN 86"/>
    <property type="match status" value="1"/>
</dbReference>
<feature type="domain" description="MD-2-related lipid-recognition" evidence="2">
    <location>
        <begin position="40"/>
        <end position="155"/>
    </location>
</feature>
<gene>
    <name evidence="3" type="ORF">HF521_017990</name>
</gene>
<feature type="chain" id="PRO_5035728107" description="MD-2-related lipid-recognition domain-containing protein" evidence="1">
    <location>
        <begin position="19"/>
        <end position="158"/>
    </location>
</feature>
<dbReference type="EMBL" id="JABFDY010000004">
    <property type="protein sequence ID" value="KAF7708933.1"/>
    <property type="molecule type" value="Genomic_DNA"/>
</dbReference>
<feature type="signal peptide" evidence="1">
    <location>
        <begin position="1"/>
        <end position="18"/>
    </location>
</feature>
<dbReference type="PANTHER" id="PTHR20838:SF0">
    <property type="entry name" value="LYMPHOCYTE ANTIGEN 86"/>
    <property type="match status" value="1"/>
</dbReference>
<dbReference type="GO" id="GO:0031666">
    <property type="term" value="P:positive regulation of lipopolysaccharide-mediated signaling pathway"/>
    <property type="evidence" value="ECO:0007669"/>
    <property type="project" value="TreeGrafter"/>
</dbReference>
<keyword evidence="4" id="KW-1185">Reference proteome</keyword>
<dbReference type="InterPro" id="IPR014756">
    <property type="entry name" value="Ig_E-set"/>
</dbReference>
<comment type="caution">
    <text evidence="3">The sequence shown here is derived from an EMBL/GenBank/DDBJ whole genome shotgun (WGS) entry which is preliminary data.</text>
</comment>
<dbReference type="SMART" id="SM00737">
    <property type="entry name" value="ML"/>
    <property type="match status" value="1"/>
</dbReference>